<accession>A0A066YMD5</accession>
<keyword evidence="3" id="KW-1185">Reference proteome</keyword>
<gene>
    <name evidence="2" type="ORF">KCH_59370</name>
</gene>
<feature type="compositionally biased region" description="Gly residues" evidence="1">
    <location>
        <begin position="233"/>
        <end position="242"/>
    </location>
</feature>
<feature type="compositionally biased region" description="Basic and acidic residues" evidence="1">
    <location>
        <begin position="527"/>
        <end position="536"/>
    </location>
</feature>
<evidence type="ECO:0000313" key="3">
    <source>
        <dbReference type="Proteomes" id="UP000027178"/>
    </source>
</evidence>
<dbReference type="AlphaFoldDB" id="A0A066YMD5"/>
<feature type="region of interest" description="Disordered" evidence="1">
    <location>
        <begin position="749"/>
        <end position="819"/>
    </location>
</feature>
<dbReference type="Proteomes" id="UP000027178">
    <property type="component" value="Unassembled WGS sequence"/>
</dbReference>
<name>A0A066YMD5_9ACTN</name>
<feature type="region of interest" description="Disordered" evidence="1">
    <location>
        <begin position="499"/>
        <end position="538"/>
    </location>
</feature>
<feature type="compositionally biased region" description="Low complexity" evidence="1">
    <location>
        <begin position="749"/>
        <end position="768"/>
    </location>
</feature>
<dbReference type="HOGENOM" id="CLU_345070_0_0_11"/>
<feature type="region of interest" description="Disordered" evidence="1">
    <location>
        <begin position="183"/>
        <end position="247"/>
    </location>
</feature>
<evidence type="ECO:0000313" key="2">
    <source>
        <dbReference type="EMBL" id="KDN82302.1"/>
    </source>
</evidence>
<feature type="compositionally biased region" description="Basic and acidic residues" evidence="1">
    <location>
        <begin position="458"/>
        <end position="467"/>
    </location>
</feature>
<feature type="compositionally biased region" description="Polar residues" evidence="1">
    <location>
        <begin position="700"/>
        <end position="714"/>
    </location>
</feature>
<dbReference type="EMBL" id="JNBY01000114">
    <property type="protein sequence ID" value="KDN82302.1"/>
    <property type="molecule type" value="Genomic_DNA"/>
</dbReference>
<feature type="region of interest" description="Disordered" evidence="1">
    <location>
        <begin position="74"/>
        <end position="109"/>
    </location>
</feature>
<organism evidence="2 3">
    <name type="scientific">Kitasatospora cheerisanensis KCTC 2395</name>
    <dbReference type="NCBI Taxonomy" id="1348663"/>
    <lineage>
        <taxon>Bacteria</taxon>
        <taxon>Bacillati</taxon>
        <taxon>Actinomycetota</taxon>
        <taxon>Actinomycetes</taxon>
        <taxon>Kitasatosporales</taxon>
        <taxon>Streptomycetaceae</taxon>
        <taxon>Kitasatospora</taxon>
    </lineage>
</organism>
<comment type="caution">
    <text evidence="2">The sequence shown here is derived from an EMBL/GenBank/DDBJ whole genome shotgun (WGS) entry which is preliminary data.</text>
</comment>
<feature type="region of interest" description="Disordered" evidence="1">
    <location>
        <begin position="700"/>
        <end position="720"/>
    </location>
</feature>
<feature type="compositionally biased region" description="Polar residues" evidence="1">
    <location>
        <begin position="808"/>
        <end position="819"/>
    </location>
</feature>
<sequence length="819" mass="86406">MLDRQGQAAPPGLLGGGPLARRRPVERELMQHHHAGGHRPGLQLAVHHPLQVRTVVPEQVEVVRGRAEPADVPRLQLGQLRGGPPDRSGPGRAVPGHVAPGVGEQPGAFADPVAQRGEQRTGALPHRGVPAVLTDRQQQDHQPVEHLRGLRAAAVPQLLDRGRDPAVGGAHVAVLVQRPVAGGQHRGRRLGRAGGEAGPDQPVRLAEAGGVAGDEGRVGQPPGPVGGVLAELGGPGQPGHGRQGAAAPGRRLGRRLQHAGHLLVGVDGGRRQVGGTAFEVLAVHLGQRQMGGAAPVRGGHPDHGGAHQRVPEHQFAAGRIDVQQPGGHRRVGVADGVPGAGGGVARTARPVERAQQQLVADVLVEGGDAGAEQALQPPGQRHAGAAEQVVGGGVVRAAGVVRGQLQQGQRVAAGLLQHGPPDLPGEVRMPVVEQACRVRVGQGGDREFGQRGGVEPGRQVRPDRDQQPYRPARQPAADEAAHVGAGVVQPLPVVEDQQQRPLLGGPGQQAQHRDAERHHRRRLARPPAEHGVEHRPGRVVQPRDLAEQRVQQVVQPGVRQPGLHLDARRPDDRRTLPLRHRRGVPQQRALADARLAPQHQRPPRGGRHERRQFRLLLRAAHHRGDPPTRSGHARLHRLRSQLPRPAARAMCAAYQPGQSGSGWPSSASCTPWASAASRSAASTSAAERYTTCRTRPGRRSVTSWSTKVLPSGSANEAKEPYDCRSGCGPGTRPTVPAWWKTPPASWNTSLTSTPAASSSARAATTSSTIRCTPRSEPGAASVTPLPMISDAAEPGGVRCTTRKPPSPEKSTSSRNPIRL</sequence>
<feature type="region of interest" description="Disordered" evidence="1">
    <location>
        <begin position="325"/>
        <end position="348"/>
    </location>
</feature>
<feature type="compositionally biased region" description="Low complexity" evidence="1">
    <location>
        <begin position="82"/>
        <end position="92"/>
    </location>
</feature>
<feature type="region of interest" description="Disordered" evidence="1">
    <location>
        <begin position="1"/>
        <end position="20"/>
    </location>
</feature>
<reference evidence="2 3" key="1">
    <citation type="submission" date="2014-05" db="EMBL/GenBank/DDBJ databases">
        <title>Draft Genome Sequence of Kitasatospora cheerisanensis KCTC 2395.</title>
        <authorList>
            <person name="Nam D.H."/>
        </authorList>
    </citation>
    <scope>NUCLEOTIDE SEQUENCE [LARGE SCALE GENOMIC DNA]</scope>
    <source>
        <strain evidence="2 3">KCTC 2395</strain>
    </source>
</reference>
<protein>
    <submittedName>
        <fullName evidence="2">Uncharacterized protein</fullName>
    </submittedName>
</protein>
<proteinExistence type="predicted"/>
<feature type="region of interest" description="Disordered" evidence="1">
    <location>
        <begin position="440"/>
        <end position="480"/>
    </location>
</feature>
<evidence type="ECO:0000256" key="1">
    <source>
        <dbReference type="SAM" id="MobiDB-lite"/>
    </source>
</evidence>